<feature type="transmembrane region" description="Helical" evidence="1">
    <location>
        <begin position="100"/>
        <end position="120"/>
    </location>
</feature>
<keyword evidence="1" id="KW-0812">Transmembrane</keyword>
<reference evidence="2 3" key="1">
    <citation type="submission" date="2020-07" db="EMBL/GenBank/DDBJ databases">
        <authorList>
            <person name="Sun Q."/>
        </authorList>
    </citation>
    <scope>NUCLEOTIDE SEQUENCE [LARGE SCALE GENOMIC DNA]</scope>
    <source>
        <strain evidence="2 3">MAH-1</strain>
    </source>
</reference>
<dbReference type="InterPro" id="IPR009793">
    <property type="entry name" value="DUF1361"/>
</dbReference>
<feature type="transmembrane region" description="Helical" evidence="1">
    <location>
        <begin position="185"/>
        <end position="203"/>
    </location>
</feature>
<feature type="transmembrane region" description="Helical" evidence="1">
    <location>
        <begin position="67"/>
        <end position="85"/>
    </location>
</feature>
<keyword evidence="3" id="KW-1185">Reference proteome</keyword>
<accession>A0A7Y8XZH2</accession>
<dbReference type="Pfam" id="PF07099">
    <property type="entry name" value="DUF1361"/>
    <property type="match status" value="1"/>
</dbReference>
<proteinExistence type="predicted"/>
<evidence type="ECO:0000256" key="1">
    <source>
        <dbReference type="SAM" id="Phobius"/>
    </source>
</evidence>
<evidence type="ECO:0000313" key="3">
    <source>
        <dbReference type="Proteomes" id="UP000535020"/>
    </source>
</evidence>
<feature type="transmembrane region" description="Helical" evidence="1">
    <location>
        <begin position="37"/>
        <end position="58"/>
    </location>
</feature>
<evidence type="ECO:0000313" key="2">
    <source>
        <dbReference type="EMBL" id="NYA69592.1"/>
    </source>
</evidence>
<keyword evidence="1" id="KW-0472">Membrane</keyword>
<organism evidence="2 3">
    <name type="scientific">Flavobacterium agri</name>
    <dbReference type="NCBI Taxonomy" id="2743471"/>
    <lineage>
        <taxon>Bacteria</taxon>
        <taxon>Pseudomonadati</taxon>
        <taxon>Bacteroidota</taxon>
        <taxon>Flavobacteriia</taxon>
        <taxon>Flavobacteriales</taxon>
        <taxon>Flavobacteriaceae</taxon>
        <taxon>Flavobacterium</taxon>
    </lineage>
</organism>
<comment type="caution">
    <text evidence="2">The sequence shown here is derived from an EMBL/GenBank/DDBJ whole genome shotgun (WGS) entry which is preliminary data.</text>
</comment>
<dbReference type="AlphaFoldDB" id="A0A7Y8XZH2"/>
<protein>
    <submittedName>
        <fullName evidence="2">DUF1361 domain-containing protein</fullName>
    </submittedName>
</protein>
<gene>
    <name evidence="2" type="ORF">HZF10_01575</name>
</gene>
<keyword evidence="1" id="KW-1133">Transmembrane helix</keyword>
<dbReference type="Proteomes" id="UP000535020">
    <property type="component" value="Unassembled WGS sequence"/>
</dbReference>
<dbReference type="EMBL" id="JACBJI010000001">
    <property type="protein sequence ID" value="NYA69592.1"/>
    <property type="molecule type" value="Genomic_DNA"/>
</dbReference>
<sequence length="213" mass="24144">MIKTISNSNHYRSVFALIAFNCALLAFRMFVTSGIGYGFLLWNLVLSAVPLVISDYLLQADSGKPKILALSAIWLLFLPNAPYILTDFLHFRHLTQTMPAWFDLLLLASYSISGMLFGLLSMRQMQSVWDKNFGRVSNWLVPFSAILSGFGIYLGRFERYNSWDVVSDPFRLIVDAAGLLTELRAIGFTIGYGTLLLLVYHFFNIQPKNHSNQ</sequence>
<name>A0A7Y8XZH2_9FLAO</name>
<dbReference type="RefSeq" id="WP_176004414.1">
    <property type="nucleotide sequence ID" value="NZ_JABWMI010000002.1"/>
</dbReference>
<feature type="transmembrane region" description="Helical" evidence="1">
    <location>
        <begin position="12"/>
        <end position="31"/>
    </location>
</feature>
<feature type="transmembrane region" description="Helical" evidence="1">
    <location>
        <begin position="132"/>
        <end position="154"/>
    </location>
</feature>